<dbReference type="GO" id="GO:0030170">
    <property type="term" value="F:pyridoxal phosphate binding"/>
    <property type="evidence" value="ECO:0007669"/>
    <property type="project" value="InterPro"/>
</dbReference>
<keyword evidence="6" id="KW-1185">Reference proteome</keyword>
<dbReference type="PANTHER" id="PTHR11986">
    <property type="entry name" value="AMINOTRANSFERASE CLASS III"/>
    <property type="match status" value="1"/>
</dbReference>
<dbReference type="EMBL" id="JAHFXS010000953">
    <property type="protein sequence ID" value="KAG9980675.1"/>
    <property type="molecule type" value="Genomic_DNA"/>
</dbReference>
<reference evidence="5" key="1">
    <citation type="journal article" date="2021" name="J Fungi (Basel)">
        <title>Virulence traits and population genomics of the black yeast Aureobasidium melanogenum.</title>
        <authorList>
            <person name="Cernosa A."/>
            <person name="Sun X."/>
            <person name="Gostincar C."/>
            <person name="Fang C."/>
            <person name="Gunde-Cimerman N."/>
            <person name="Song Z."/>
        </authorList>
    </citation>
    <scope>NUCLEOTIDE SEQUENCE</scope>
    <source>
        <strain evidence="5">EXF-9298</strain>
    </source>
</reference>
<evidence type="ECO:0000256" key="3">
    <source>
        <dbReference type="ARBA" id="ARBA00022576"/>
    </source>
</evidence>
<name>A0A9P8JVD4_AURME</name>
<dbReference type="Pfam" id="PF00202">
    <property type="entry name" value="Aminotran_3"/>
    <property type="match status" value="1"/>
</dbReference>
<feature type="non-terminal residue" evidence="5">
    <location>
        <position position="83"/>
    </location>
</feature>
<reference evidence="5" key="2">
    <citation type="submission" date="2021-08" db="EMBL/GenBank/DDBJ databases">
        <authorList>
            <person name="Gostincar C."/>
            <person name="Sun X."/>
            <person name="Song Z."/>
            <person name="Gunde-Cimerman N."/>
        </authorList>
    </citation>
    <scope>NUCLEOTIDE SEQUENCE</scope>
    <source>
        <strain evidence="5">EXF-9298</strain>
    </source>
</reference>
<protein>
    <recommendedName>
        <fullName evidence="7">Aminotransferase class III-fold pyridoxal phosphate-dependent enzyme</fullName>
    </recommendedName>
</protein>
<evidence type="ECO:0000256" key="2">
    <source>
        <dbReference type="ARBA" id="ARBA00008954"/>
    </source>
</evidence>
<dbReference type="Proteomes" id="UP000729357">
    <property type="component" value="Unassembled WGS sequence"/>
</dbReference>
<dbReference type="GO" id="GO:0008483">
    <property type="term" value="F:transaminase activity"/>
    <property type="evidence" value="ECO:0007669"/>
    <property type="project" value="UniProtKB-KW"/>
</dbReference>
<evidence type="ECO:0000256" key="4">
    <source>
        <dbReference type="ARBA" id="ARBA00022679"/>
    </source>
</evidence>
<dbReference type="InterPro" id="IPR050103">
    <property type="entry name" value="Class-III_PLP-dep_AT"/>
</dbReference>
<gene>
    <name evidence="5" type="ORF">KCU98_g7981</name>
</gene>
<keyword evidence="3" id="KW-0032">Aminotransferase</keyword>
<dbReference type="Gene3D" id="3.90.1150.10">
    <property type="entry name" value="Aspartate Aminotransferase, domain 1"/>
    <property type="match status" value="1"/>
</dbReference>
<dbReference type="PANTHER" id="PTHR11986:SF79">
    <property type="entry name" value="ACETYLORNITHINE AMINOTRANSFERASE, MITOCHONDRIAL"/>
    <property type="match status" value="1"/>
</dbReference>
<comment type="similarity">
    <text evidence="2">Belongs to the class-III pyridoxal-phosphate-dependent aminotransferase family.</text>
</comment>
<proteinExistence type="inferred from homology"/>
<dbReference type="AlphaFoldDB" id="A0A9P8JVD4"/>
<keyword evidence="4" id="KW-0808">Transferase</keyword>
<dbReference type="SUPFAM" id="SSF53383">
    <property type="entry name" value="PLP-dependent transferases"/>
    <property type="match status" value="1"/>
</dbReference>
<evidence type="ECO:0000256" key="1">
    <source>
        <dbReference type="ARBA" id="ARBA00001933"/>
    </source>
</evidence>
<dbReference type="InterPro" id="IPR015422">
    <property type="entry name" value="PyrdxlP-dep_Trfase_small"/>
</dbReference>
<dbReference type="GO" id="GO:0042802">
    <property type="term" value="F:identical protein binding"/>
    <property type="evidence" value="ECO:0007669"/>
    <property type="project" value="TreeGrafter"/>
</dbReference>
<comment type="cofactor">
    <cofactor evidence="1">
        <name>pyridoxal 5'-phosphate</name>
        <dbReference type="ChEBI" id="CHEBI:597326"/>
    </cofactor>
</comment>
<comment type="caution">
    <text evidence="5">The sequence shown here is derived from an EMBL/GenBank/DDBJ whole genome shotgun (WGS) entry which is preliminary data.</text>
</comment>
<dbReference type="InterPro" id="IPR005814">
    <property type="entry name" value="Aminotrans_3"/>
</dbReference>
<evidence type="ECO:0000313" key="5">
    <source>
        <dbReference type="EMBL" id="KAG9980675.1"/>
    </source>
</evidence>
<evidence type="ECO:0008006" key="7">
    <source>
        <dbReference type="Google" id="ProtNLM"/>
    </source>
</evidence>
<accession>A0A9P8JVD4</accession>
<organism evidence="5 6">
    <name type="scientific">Aureobasidium melanogenum</name>
    <name type="common">Aureobasidium pullulans var. melanogenum</name>
    <dbReference type="NCBI Taxonomy" id="46634"/>
    <lineage>
        <taxon>Eukaryota</taxon>
        <taxon>Fungi</taxon>
        <taxon>Dikarya</taxon>
        <taxon>Ascomycota</taxon>
        <taxon>Pezizomycotina</taxon>
        <taxon>Dothideomycetes</taxon>
        <taxon>Dothideomycetidae</taxon>
        <taxon>Dothideales</taxon>
        <taxon>Saccotheciaceae</taxon>
        <taxon>Aureobasidium</taxon>
    </lineage>
</organism>
<evidence type="ECO:0000313" key="6">
    <source>
        <dbReference type="Proteomes" id="UP000729357"/>
    </source>
</evidence>
<dbReference type="InterPro" id="IPR015424">
    <property type="entry name" value="PyrdxlP-dep_Trfase"/>
</dbReference>
<sequence length="83" mass="9198">MISKTEPTAESTFWDNADKHLMHTGVPFSPVIITKAQGTRLYDADGRSILDFTSGQMSSLLGHSHPEIVEVVRKHVGELDHLL</sequence>